<name>A0A0F3NM22_9RICK</name>
<dbReference type="Proteomes" id="UP000033562">
    <property type="component" value="Unassembled WGS sequence"/>
</dbReference>
<accession>A0A0F3NM22</accession>
<protein>
    <submittedName>
        <fullName evidence="1">Uncharacterized protein</fullName>
    </submittedName>
</protein>
<keyword evidence="2" id="KW-1185">Reference proteome</keyword>
<evidence type="ECO:0000313" key="2">
    <source>
        <dbReference type="Proteomes" id="UP000033562"/>
    </source>
</evidence>
<evidence type="ECO:0000313" key="1">
    <source>
        <dbReference type="EMBL" id="KJV68752.1"/>
    </source>
</evidence>
<proteinExistence type="predicted"/>
<comment type="caution">
    <text evidence="1">The sequence shown here is derived from an EMBL/GenBank/DDBJ whole genome shotgun (WGS) entry which is preliminary data.</text>
</comment>
<organism evidence="1 2">
    <name type="scientific">Candidatus Neoehrlichia procyonis str. RAC413</name>
    <dbReference type="NCBI Taxonomy" id="1359163"/>
    <lineage>
        <taxon>Bacteria</taxon>
        <taxon>Pseudomonadati</taxon>
        <taxon>Pseudomonadota</taxon>
        <taxon>Alphaproteobacteria</taxon>
        <taxon>Rickettsiales</taxon>
        <taxon>Anaplasmataceae</taxon>
        <taxon>Candidatus Neoehrlichia</taxon>
    </lineage>
</organism>
<dbReference type="STRING" id="1359163.NLO413_0115"/>
<dbReference type="AlphaFoldDB" id="A0A0F3NM22"/>
<gene>
    <name evidence="1" type="ORF">NLO413_0115</name>
</gene>
<dbReference type="EMBL" id="LANX01000001">
    <property type="protein sequence ID" value="KJV68752.1"/>
    <property type="molecule type" value="Genomic_DNA"/>
</dbReference>
<reference evidence="1 2" key="1">
    <citation type="submission" date="2015-02" db="EMBL/GenBank/DDBJ databases">
        <title>Genome Sequencing of Rickettsiales.</title>
        <authorList>
            <person name="Daugherty S.C."/>
            <person name="Su Q."/>
            <person name="Abolude K."/>
            <person name="Beier-Sexton M."/>
            <person name="Carlyon J.A."/>
            <person name="Carter R."/>
            <person name="Day N.P."/>
            <person name="Dumler S.J."/>
            <person name="Dyachenko V."/>
            <person name="Godinez A."/>
            <person name="Kurtti T.J."/>
            <person name="Lichay M."/>
            <person name="Mullins K.E."/>
            <person name="Ott S."/>
            <person name="Pappas-Brown V."/>
            <person name="Paris D.H."/>
            <person name="Patel P."/>
            <person name="Richards A.L."/>
            <person name="Sadzewicz L."/>
            <person name="Sears K."/>
            <person name="Seidman D."/>
            <person name="Sengamalay N."/>
            <person name="Stenos J."/>
            <person name="Tallon L.J."/>
            <person name="Vincent G."/>
            <person name="Fraser C.M."/>
            <person name="Munderloh U."/>
            <person name="Dunning-Hotopp J.C."/>
        </authorList>
    </citation>
    <scope>NUCLEOTIDE SEQUENCE [LARGE SCALE GENOMIC DNA]</scope>
    <source>
        <strain evidence="1 2">RAC413</strain>
    </source>
</reference>
<sequence>MVAIKGKLEGANRGSASMANEYGSIVSSSCNTTRDVMLCYNSCVRNNRVYGYNLNEHTLLVQDDMFCFNIRKNSDLTRKDVMQRYNNGCDKKQSFDFKRSILHVGLTNVNVACVKVNKYIKGV</sequence>
<dbReference type="RefSeq" id="WP_045808611.1">
    <property type="nucleotide sequence ID" value="NZ_LANX01000001.1"/>
</dbReference>